<accession>I3EGZ3</accession>
<proteinExistence type="predicted"/>
<dbReference type="HOGENOM" id="CLU_2722772_0_0_1"/>
<dbReference type="EMBL" id="GL870878">
    <property type="protein sequence ID" value="EIJ88490.1"/>
    <property type="molecule type" value="Genomic_DNA"/>
</dbReference>
<evidence type="ECO:0000313" key="1">
    <source>
        <dbReference type="EMBL" id="EIJ88490.1"/>
    </source>
</evidence>
<dbReference type="Proteomes" id="UP000002872">
    <property type="component" value="Unassembled WGS sequence"/>
</dbReference>
<reference evidence="1" key="1">
    <citation type="submission" date="2011-01" db="EMBL/GenBank/DDBJ databases">
        <title>The Genome Sequence of Nematocida parisii strain ERTm3.</title>
        <authorList>
            <consortium name="The Broad Institute Genome Sequencing Platform"/>
            <consortium name="The Broad Institute Genome Sequencing Center for Infectious Disease"/>
            <person name="Cuomo C."/>
            <person name="Troemel E."/>
            <person name="Young S.K."/>
            <person name="Zeng Q."/>
            <person name="Gargeya S."/>
            <person name="Fitzgerald M."/>
            <person name="Haas B."/>
            <person name="Abouelleil A."/>
            <person name="Alvarado L."/>
            <person name="Arachchi H.M."/>
            <person name="Berlin A."/>
            <person name="Chapman S.B."/>
            <person name="Gearin G."/>
            <person name="Goldberg J."/>
            <person name="Griggs A."/>
            <person name="Gujja S."/>
            <person name="Hansen M."/>
            <person name="Heiman D."/>
            <person name="Howarth C."/>
            <person name="Larimer J."/>
            <person name="Lui A."/>
            <person name="MacDonald P.J.P."/>
            <person name="McCowen C."/>
            <person name="Montmayeur A."/>
            <person name="Murphy C."/>
            <person name="Neiman D."/>
            <person name="Pearson M."/>
            <person name="Priest M."/>
            <person name="Roberts A."/>
            <person name="Saif S."/>
            <person name="Shea T."/>
            <person name="Sisk P."/>
            <person name="Stolte C."/>
            <person name="Sykes S."/>
            <person name="Wortman J."/>
            <person name="Nusbaum C."/>
            <person name="Birren B."/>
        </authorList>
    </citation>
    <scope>NUCLEOTIDE SEQUENCE</scope>
    <source>
        <strain evidence="1">ERTm3</strain>
    </source>
</reference>
<protein>
    <submittedName>
        <fullName evidence="1">Uncharacterized protein</fullName>
    </submittedName>
</protein>
<sequence length="72" mass="8569">MNPKSVKCQQDAGENTKPDFSRRKQYYTMYLDAIGPEISKLHKTDKMLLLKCETIEELYLLEKILFWSINIR</sequence>
<dbReference type="InParanoid" id="I3EGZ3"/>
<dbReference type="AlphaFoldDB" id="I3EGZ3"/>
<evidence type="ECO:0000313" key="2">
    <source>
        <dbReference type="Proteomes" id="UP000002872"/>
    </source>
</evidence>
<name>I3EGZ3_NEMP3</name>
<dbReference type="VEuPathDB" id="MicrosporidiaDB:NEQG_01180"/>
<gene>
    <name evidence="1" type="ORF">NEQG_01180</name>
</gene>
<keyword evidence="2" id="KW-1185">Reference proteome</keyword>
<organism evidence="1 2">
    <name type="scientific">Nematocida parisii (strain ERTm3)</name>
    <name type="common">Nematode killer fungus</name>
    <dbReference type="NCBI Taxonomy" id="935791"/>
    <lineage>
        <taxon>Eukaryota</taxon>
        <taxon>Fungi</taxon>
        <taxon>Fungi incertae sedis</taxon>
        <taxon>Microsporidia</taxon>
        <taxon>Nematocida</taxon>
    </lineage>
</organism>